<feature type="coiled-coil region" evidence="9">
    <location>
        <begin position="54"/>
        <end position="81"/>
    </location>
</feature>
<dbReference type="RefSeq" id="WP_149307150.1">
    <property type="nucleotide sequence ID" value="NZ_SRSD01000004.1"/>
</dbReference>
<keyword evidence="7" id="KW-0131">Cell cycle</keyword>
<keyword evidence="4 10" id="KW-0812">Transmembrane</keyword>
<keyword evidence="12" id="KW-1185">Reference proteome</keyword>
<dbReference type="OrthoDB" id="5520672at2"/>
<keyword evidence="5 10" id="KW-1133">Transmembrane helix</keyword>
<evidence type="ECO:0000256" key="3">
    <source>
        <dbReference type="ARBA" id="ARBA00022618"/>
    </source>
</evidence>
<dbReference type="GO" id="GO:0051301">
    <property type="term" value="P:cell division"/>
    <property type="evidence" value="ECO:0007669"/>
    <property type="project" value="UniProtKB-KW"/>
</dbReference>
<feature type="transmembrane region" description="Helical" evidence="10">
    <location>
        <begin position="29"/>
        <end position="50"/>
    </location>
</feature>
<dbReference type="InterPro" id="IPR011922">
    <property type="entry name" value="Cell_div_FtsL"/>
</dbReference>
<evidence type="ECO:0000313" key="11">
    <source>
        <dbReference type="EMBL" id="KAA0892213.1"/>
    </source>
</evidence>
<evidence type="ECO:0000256" key="4">
    <source>
        <dbReference type="ARBA" id="ARBA00022692"/>
    </source>
</evidence>
<keyword evidence="9" id="KW-0175">Coiled coil</keyword>
<evidence type="ECO:0000256" key="6">
    <source>
        <dbReference type="ARBA" id="ARBA00023136"/>
    </source>
</evidence>
<dbReference type="Pfam" id="PF04977">
    <property type="entry name" value="DivIC"/>
    <property type="match status" value="1"/>
</dbReference>
<organism evidence="11 12">
    <name type="scientific">Oryzomonas rubra</name>
    <dbReference type="NCBI Taxonomy" id="2509454"/>
    <lineage>
        <taxon>Bacteria</taxon>
        <taxon>Pseudomonadati</taxon>
        <taxon>Thermodesulfobacteriota</taxon>
        <taxon>Desulfuromonadia</taxon>
        <taxon>Geobacterales</taxon>
        <taxon>Geobacteraceae</taxon>
        <taxon>Oryzomonas</taxon>
    </lineage>
</organism>
<keyword evidence="2" id="KW-1003">Cell membrane</keyword>
<keyword evidence="3 11" id="KW-0132">Cell division</keyword>
<dbReference type="InterPro" id="IPR007060">
    <property type="entry name" value="FtsL/DivIC"/>
</dbReference>
<protein>
    <recommendedName>
        <fullName evidence="8">Cell division protein FtsL</fullName>
    </recommendedName>
</protein>
<dbReference type="HAMAP" id="MF_00910">
    <property type="entry name" value="FtsL"/>
    <property type="match status" value="1"/>
</dbReference>
<accession>A0A5A9XHV3</accession>
<evidence type="ECO:0000256" key="5">
    <source>
        <dbReference type="ARBA" id="ARBA00022989"/>
    </source>
</evidence>
<gene>
    <name evidence="11" type="primary">ftsL</name>
    <name evidence="11" type="ORF">ET418_08420</name>
</gene>
<comment type="caution">
    <text evidence="11">The sequence shown here is derived from an EMBL/GenBank/DDBJ whole genome shotgun (WGS) entry which is preliminary data.</text>
</comment>
<dbReference type="AlphaFoldDB" id="A0A5A9XHV3"/>
<evidence type="ECO:0000256" key="10">
    <source>
        <dbReference type="SAM" id="Phobius"/>
    </source>
</evidence>
<dbReference type="EMBL" id="SRSD01000004">
    <property type="protein sequence ID" value="KAA0892213.1"/>
    <property type="molecule type" value="Genomic_DNA"/>
</dbReference>
<comment type="subcellular location">
    <subcellularLocation>
        <location evidence="1">Cell membrane</location>
        <topology evidence="1">Single-pass type II membrane protein</topology>
    </subcellularLocation>
</comment>
<dbReference type="NCBIfam" id="TIGR02209">
    <property type="entry name" value="ftsL_broad"/>
    <property type="match status" value="1"/>
</dbReference>
<name>A0A5A9XHV3_9BACT</name>
<evidence type="ECO:0000313" key="12">
    <source>
        <dbReference type="Proteomes" id="UP000324298"/>
    </source>
</evidence>
<keyword evidence="6 10" id="KW-0472">Membrane</keyword>
<proteinExistence type="inferred from homology"/>
<evidence type="ECO:0000256" key="9">
    <source>
        <dbReference type="SAM" id="Coils"/>
    </source>
</evidence>
<reference evidence="11 12" key="1">
    <citation type="submission" date="2019-04" db="EMBL/GenBank/DDBJ databases">
        <title>Geobacter ruber sp. nov., ferric-reducing bacteria isolated from paddy soil.</title>
        <authorList>
            <person name="Xu Z."/>
            <person name="Masuda Y."/>
            <person name="Itoh H."/>
            <person name="Senoo K."/>
        </authorList>
    </citation>
    <scope>NUCLEOTIDE SEQUENCE [LARGE SCALE GENOMIC DNA]</scope>
    <source>
        <strain evidence="11 12">Red88</strain>
    </source>
</reference>
<evidence type="ECO:0000256" key="7">
    <source>
        <dbReference type="ARBA" id="ARBA00023306"/>
    </source>
</evidence>
<evidence type="ECO:0000256" key="8">
    <source>
        <dbReference type="NCBIfam" id="TIGR02209"/>
    </source>
</evidence>
<dbReference type="Proteomes" id="UP000324298">
    <property type="component" value="Unassembled WGS sequence"/>
</dbReference>
<evidence type="ECO:0000256" key="2">
    <source>
        <dbReference type="ARBA" id="ARBA00022475"/>
    </source>
</evidence>
<sequence length="113" mass="12933">MAQARTEYGKVVAPRPLSGTELVTQRVDMFKFLMICMVLFTIVSVFHVWSRFKLIDLNLRISETNRQLKDAEQEQKRLKLEAASLKTPERIETIAKGDLAMGLPTEQQVIVVK</sequence>
<evidence type="ECO:0000256" key="1">
    <source>
        <dbReference type="ARBA" id="ARBA00004401"/>
    </source>
</evidence>
<dbReference type="GO" id="GO:0005886">
    <property type="term" value="C:plasma membrane"/>
    <property type="evidence" value="ECO:0007669"/>
    <property type="project" value="UniProtKB-SubCell"/>
</dbReference>